<organism evidence="1">
    <name type="scientific">Clostridium botulinum B str. Osaka05</name>
    <dbReference type="NCBI Taxonomy" id="1407017"/>
    <lineage>
        <taxon>Bacteria</taxon>
        <taxon>Bacillati</taxon>
        <taxon>Bacillota</taxon>
        <taxon>Clostridia</taxon>
        <taxon>Eubacteriales</taxon>
        <taxon>Clostridiaceae</taxon>
        <taxon>Clostridium</taxon>
    </lineage>
</organism>
<dbReference type="EMBL" id="BA000059">
    <property type="protein sequence ID" value="BAO05145.1"/>
    <property type="molecule type" value="Genomic_DNA"/>
</dbReference>
<proteinExistence type="predicted"/>
<sequence>MIMFSAYYVERGDTMPDVYINFIIKCLDCTIKYAKRISNVLIIVFNELYLFNKKIIITQTVKIVKLFKIPFNYTPVLKKEKYNKLKAKEKINLDLHRDVQPGQELIKYIKKKGKMER</sequence>
<accession>A0A060N6C2</accession>
<evidence type="ECO:0000313" key="1">
    <source>
        <dbReference type="EMBL" id="BAO05145.1"/>
    </source>
</evidence>
<dbReference type="AlphaFoldDB" id="A0A060N6C2"/>
<dbReference type="HOGENOM" id="CLU_2258801_0_0_9"/>
<reference evidence="1" key="1">
    <citation type="submission" date="2013-10" db="EMBL/GenBank/DDBJ databases">
        <title>Draft genome sequence of Clostridium botulinum type B strain Osaka05.</title>
        <authorList>
            <person name="Sakaguchi Y."/>
            <person name="Hosomi K."/>
            <person name="Uchiyama J."/>
            <person name="Ogura Y."/>
            <person name="Sakaguchi M."/>
            <person name="Kohda T."/>
            <person name="Mukamoto M."/>
            <person name="Misawa N."/>
            <person name="Matsuzaki S."/>
            <person name="Hayashi T."/>
            <person name="Kozaki S."/>
        </authorList>
    </citation>
    <scope>NUCLEOTIDE SEQUENCE</scope>
    <source>
        <strain evidence="1">Osaka05</strain>
    </source>
</reference>
<dbReference type="Proteomes" id="UP000054164">
    <property type="component" value="Unassembled WGS sequence"/>
</dbReference>
<name>A0A060N6C2_CLOBO</name>
<dbReference type="RefSeq" id="WP_242831579.1">
    <property type="nucleotide sequence ID" value="NZ_BA000059.1"/>
</dbReference>
<gene>
    <name evidence="1" type="ORF">CBO05P2_120</name>
</gene>
<protein>
    <submittedName>
        <fullName evidence="1">Uncharacterized protein</fullName>
    </submittedName>
</protein>